<keyword evidence="6" id="KW-0814">Transposable element</keyword>
<keyword evidence="5 6" id="KW-0233">DNA recombination</keyword>
<dbReference type="PANTHER" id="PTHR33217:SF9">
    <property type="entry name" value="MUTATOR FAMILY TRANSPOSASE"/>
    <property type="match status" value="1"/>
</dbReference>
<dbReference type="NCBIfam" id="NF033543">
    <property type="entry name" value="transpos_IS256"/>
    <property type="match status" value="1"/>
</dbReference>
<dbReference type="GO" id="GO:0006313">
    <property type="term" value="P:DNA transposition"/>
    <property type="evidence" value="ECO:0007669"/>
    <property type="project" value="UniProtKB-UniRule"/>
</dbReference>
<name>A0A1I3WJF9_9RHOB</name>
<keyword evidence="4 6" id="KW-0238">DNA-binding</keyword>
<dbReference type="GO" id="GO:0004803">
    <property type="term" value="F:transposase activity"/>
    <property type="evidence" value="ECO:0007669"/>
    <property type="project" value="UniProtKB-UniRule"/>
</dbReference>
<dbReference type="EMBL" id="FORY01000026">
    <property type="protein sequence ID" value="SFK07309.1"/>
    <property type="molecule type" value="Genomic_DNA"/>
</dbReference>
<dbReference type="AlphaFoldDB" id="A0A1I3WJF9"/>
<proteinExistence type="inferred from homology"/>
<comment type="similarity">
    <text evidence="2 6">Belongs to the transposase mutator family.</text>
</comment>
<reference evidence="7 8" key="1">
    <citation type="submission" date="2016-10" db="EMBL/GenBank/DDBJ databases">
        <authorList>
            <person name="de Groot N.N."/>
        </authorList>
    </citation>
    <scope>NUCLEOTIDE SEQUENCE [LARGE SCALE GENOMIC DNA]</scope>
    <source>
        <strain evidence="7 8">CGMCC 1.8891</strain>
    </source>
</reference>
<dbReference type="GO" id="GO:0003677">
    <property type="term" value="F:DNA binding"/>
    <property type="evidence" value="ECO:0007669"/>
    <property type="project" value="UniProtKB-UniRule"/>
</dbReference>
<protein>
    <recommendedName>
        <fullName evidence="6">Mutator family transposase</fullName>
    </recommendedName>
</protein>
<sequence length="416" mass="46972">MTKTTITSLPDPSGFSIDPLTEILRSGARQLIEQAVEAELAAILEAYKHETTEEGRARLVRHGYLPEREVMTGIGPVKVQVPRVRDRGEAAEKVRFTSSILPPYLRKAKSLEELLPWLYLKGISTGDFLEALAALLGPNAAGLSSTTISRLKAEWWEEYEQWQRRDLSARRFVYVWADGVYFQPRMAEEKQCVLVLIGADEWGRKEVLGLVDGFRESTQSWRELLLDLKRRGLNKAPDLAIGDGALGFWAALREVFGTTREQRCWFHKTGNVLNAMPKSLHAKAKGHLHDIWQAETKADAEAAFDFFVAAYGVKYEKAAAKLIKDRDVLLSFYDFPAEHWKHIRTSNPIESMFATVRHRTGKTKGCLSRKTGLAMAFRLMMSAQAKWRKLDGANRLPEIIEGIAFKDGIKQLQNAA</sequence>
<evidence type="ECO:0000256" key="5">
    <source>
        <dbReference type="ARBA" id="ARBA00023172"/>
    </source>
</evidence>
<keyword evidence="3 6" id="KW-0815">Transposition</keyword>
<evidence type="ECO:0000313" key="8">
    <source>
        <dbReference type="Proteomes" id="UP000183299"/>
    </source>
</evidence>
<dbReference type="PANTHER" id="PTHR33217">
    <property type="entry name" value="TRANSPOSASE FOR INSERTION SEQUENCE ELEMENT IS1081"/>
    <property type="match status" value="1"/>
</dbReference>
<evidence type="ECO:0000256" key="1">
    <source>
        <dbReference type="ARBA" id="ARBA00002190"/>
    </source>
</evidence>
<evidence type="ECO:0000256" key="4">
    <source>
        <dbReference type="ARBA" id="ARBA00023125"/>
    </source>
</evidence>
<organism evidence="7 8">
    <name type="scientific">Celeribacter halophilus</name>
    <dbReference type="NCBI Taxonomy" id="576117"/>
    <lineage>
        <taxon>Bacteria</taxon>
        <taxon>Pseudomonadati</taxon>
        <taxon>Pseudomonadota</taxon>
        <taxon>Alphaproteobacteria</taxon>
        <taxon>Rhodobacterales</taxon>
        <taxon>Roseobacteraceae</taxon>
        <taxon>Celeribacter</taxon>
    </lineage>
</organism>
<evidence type="ECO:0000256" key="6">
    <source>
        <dbReference type="RuleBase" id="RU365089"/>
    </source>
</evidence>
<evidence type="ECO:0000313" key="7">
    <source>
        <dbReference type="EMBL" id="SFK07309.1"/>
    </source>
</evidence>
<accession>A0A1I3WJF9</accession>
<dbReference type="InterPro" id="IPR001207">
    <property type="entry name" value="Transposase_mutator"/>
</dbReference>
<dbReference type="OrthoDB" id="165209at2"/>
<dbReference type="GeneID" id="98667132"/>
<evidence type="ECO:0000256" key="2">
    <source>
        <dbReference type="ARBA" id="ARBA00010961"/>
    </source>
</evidence>
<gene>
    <name evidence="7" type="ORF">SAMN04488138_1261</name>
</gene>
<evidence type="ECO:0000256" key="3">
    <source>
        <dbReference type="ARBA" id="ARBA00022578"/>
    </source>
</evidence>
<dbReference type="Pfam" id="PF00872">
    <property type="entry name" value="Transposase_mut"/>
    <property type="match status" value="1"/>
</dbReference>
<keyword evidence="8" id="KW-1185">Reference proteome</keyword>
<dbReference type="Proteomes" id="UP000183299">
    <property type="component" value="Unassembled WGS sequence"/>
</dbReference>
<dbReference type="RefSeq" id="WP_066602155.1">
    <property type="nucleotide sequence ID" value="NZ_FORY01000026.1"/>
</dbReference>
<comment type="function">
    <text evidence="1 6">Required for the transposition of the insertion element.</text>
</comment>